<feature type="transmembrane region" description="Helical" evidence="1">
    <location>
        <begin position="52"/>
        <end position="74"/>
    </location>
</feature>
<feature type="transmembrane region" description="Helical" evidence="1">
    <location>
        <begin position="141"/>
        <end position="161"/>
    </location>
</feature>
<keyword evidence="3" id="KW-1185">Reference proteome</keyword>
<accession>A0A4P7CLX6</accession>
<evidence type="ECO:0008006" key="4">
    <source>
        <dbReference type="Google" id="ProtNLM"/>
    </source>
</evidence>
<reference evidence="2 3" key="1">
    <citation type="submission" date="2019-03" db="EMBL/GenBank/DDBJ databases">
        <authorList>
            <person name="Che Y."/>
            <person name="Zhou L."/>
        </authorList>
    </citation>
    <scope>NUCLEOTIDE SEQUENCE [LARGE SCALE GENOMIC DNA]</scope>
    <source>
        <strain evidence="2 3">AIFJ1607</strain>
    </source>
</reference>
<feature type="transmembrane region" description="Helical" evidence="1">
    <location>
        <begin position="233"/>
        <end position="250"/>
    </location>
</feature>
<evidence type="ECO:0000313" key="3">
    <source>
        <dbReference type="Proteomes" id="UP000294444"/>
    </source>
</evidence>
<dbReference type="EMBL" id="CP038145">
    <property type="protein sequence ID" value="QBQ64529.1"/>
    <property type="molecule type" value="Genomic_DNA"/>
</dbReference>
<feature type="transmembrane region" description="Helical" evidence="1">
    <location>
        <begin position="173"/>
        <end position="194"/>
    </location>
</feature>
<sequence>MKFSKLSTIWQWLSHHYQTIEDYFTSGSFGVRFYPFLMYPCVRHSVSGIIKLTAVMSVFIALYYFFAEFITILFSDVSLPAYVRHTPLELLQPAGTIIDGKEVHLSRLYFSMKMAFLVQGCLFIFIYLIGVTQITARRFRLLGILFSLLFSCGAILIFSSQGGKYTLGGLQNMGASLTYLCGNLAMIASGLGMIQPHLQKLKRYSLIAGVIGACAITISLWIELPYLALLERVSLYSLFIWEVAIGFAILNKENR</sequence>
<proteinExistence type="predicted"/>
<gene>
    <name evidence="2" type="ORF">EXH44_10000</name>
</gene>
<keyword evidence="1" id="KW-0812">Transmembrane</keyword>
<dbReference type="AlphaFoldDB" id="A0A4P7CLX6"/>
<organism evidence="2 3">
    <name type="scientific">Actinobacillus indolicus</name>
    <dbReference type="NCBI Taxonomy" id="51049"/>
    <lineage>
        <taxon>Bacteria</taxon>
        <taxon>Pseudomonadati</taxon>
        <taxon>Pseudomonadota</taxon>
        <taxon>Gammaproteobacteria</taxon>
        <taxon>Pasteurellales</taxon>
        <taxon>Pasteurellaceae</taxon>
        <taxon>Actinobacillus</taxon>
    </lineage>
</organism>
<protein>
    <recommendedName>
        <fullName evidence="4">DUF998 domain-containing protein</fullName>
    </recommendedName>
</protein>
<dbReference type="KEGG" id="aio:EXH44_10000"/>
<evidence type="ECO:0000256" key="1">
    <source>
        <dbReference type="SAM" id="Phobius"/>
    </source>
</evidence>
<dbReference type="RefSeq" id="WP_162857355.1">
    <property type="nucleotide sequence ID" value="NZ_CP038145.1"/>
</dbReference>
<name>A0A4P7CLX6_9PAST</name>
<evidence type="ECO:0000313" key="2">
    <source>
        <dbReference type="EMBL" id="QBQ64529.1"/>
    </source>
</evidence>
<keyword evidence="1" id="KW-1133">Transmembrane helix</keyword>
<feature type="transmembrane region" description="Helical" evidence="1">
    <location>
        <begin position="108"/>
        <end position="129"/>
    </location>
</feature>
<dbReference type="Proteomes" id="UP000294444">
    <property type="component" value="Chromosome"/>
</dbReference>
<feature type="transmembrane region" description="Helical" evidence="1">
    <location>
        <begin position="206"/>
        <end position="227"/>
    </location>
</feature>
<keyword evidence="1" id="KW-0472">Membrane</keyword>